<organism evidence="3 4">
    <name type="scientific">Falsiroseomonas algicola</name>
    <dbReference type="NCBI Taxonomy" id="2716930"/>
    <lineage>
        <taxon>Bacteria</taxon>
        <taxon>Pseudomonadati</taxon>
        <taxon>Pseudomonadota</taxon>
        <taxon>Alphaproteobacteria</taxon>
        <taxon>Acetobacterales</taxon>
        <taxon>Roseomonadaceae</taxon>
        <taxon>Falsiroseomonas</taxon>
    </lineage>
</organism>
<dbReference type="Gene3D" id="3.40.190.150">
    <property type="entry name" value="Bordetella uptake gene, domain 1"/>
    <property type="match status" value="1"/>
</dbReference>
<feature type="signal peptide" evidence="2">
    <location>
        <begin position="1"/>
        <end position="22"/>
    </location>
</feature>
<proteinExistence type="inferred from homology"/>
<dbReference type="Pfam" id="PF03401">
    <property type="entry name" value="TctC"/>
    <property type="match status" value="1"/>
</dbReference>
<dbReference type="InterPro" id="IPR005064">
    <property type="entry name" value="BUG"/>
</dbReference>
<dbReference type="Gene3D" id="3.40.190.10">
    <property type="entry name" value="Periplasmic binding protein-like II"/>
    <property type="match status" value="1"/>
</dbReference>
<dbReference type="PIRSF" id="PIRSF017082">
    <property type="entry name" value="YflP"/>
    <property type="match status" value="1"/>
</dbReference>
<comment type="caution">
    <text evidence="3">The sequence shown here is derived from an EMBL/GenBank/DDBJ whole genome shotgun (WGS) entry which is preliminary data.</text>
</comment>
<dbReference type="PANTHER" id="PTHR42928">
    <property type="entry name" value="TRICARBOXYLATE-BINDING PROTEIN"/>
    <property type="match status" value="1"/>
</dbReference>
<comment type="similarity">
    <text evidence="1">Belongs to the UPF0065 (bug) family.</text>
</comment>
<dbReference type="AlphaFoldDB" id="A0A6M1LKT3"/>
<evidence type="ECO:0000313" key="4">
    <source>
        <dbReference type="Proteomes" id="UP000475385"/>
    </source>
</evidence>
<dbReference type="Proteomes" id="UP000475385">
    <property type="component" value="Unassembled WGS sequence"/>
</dbReference>
<evidence type="ECO:0000313" key="3">
    <source>
        <dbReference type="EMBL" id="NGM20950.1"/>
    </source>
</evidence>
<dbReference type="PANTHER" id="PTHR42928:SF5">
    <property type="entry name" value="BLR1237 PROTEIN"/>
    <property type="match status" value="1"/>
</dbReference>
<protein>
    <submittedName>
        <fullName evidence="3">Tripartite tricarboxylate transporter substrate binding protein</fullName>
    </submittedName>
</protein>
<dbReference type="RefSeq" id="WP_164694837.1">
    <property type="nucleotide sequence ID" value="NZ_JAAIKB010000004.1"/>
</dbReference>
<name>A0A6M1LKT3_9PROT</name>
<evidence type="ECO:0000256" key="2">
    <source>
        <dbReference type="SAM" id="SignalP"/>
    </source>
</evidence>
<dbReference type="CDD" id="cd07012">
    <property type="entry name" value="PBP2_Bug_TTT"/>
    <property type="match status" value="1"/>
</dbReference>
<evidence type="ECO:0000256" key="1">
    <source>
        <dbReference type="ARBA" id="ARBA00006987"/>
    </source>
</evidence>
<feature type="chain" id="PRO_5026961268" evidence="2">
    <location>
        <begin position="23"/>
        <end position="322"/>
    </location>
</feature>
<sequence length="322" mass="33920">MPGLTRRALIAASLPLAMPALAQDGFPNRPIRIVVGFTPGGATDIAVRAFGPRMGEILGQSIVVENRPGAGGNIAMEAVARAPADGHTLLLGTIGTLVINPMVMRMPVDPLRDLMPVSIAVDLFNILVVPMDRPWRSVADLVAAAKTAPGTLSWGHSGIGGSPHLSGLMLDRLGGIETIGVSYRGGAQVATDLLSGRIDYSFATAPSVMQQVETGRLRALAVPTAQRSRLLPNVPTVAEGGVPGFDVASWYAITAPRGTPEPIVNRLSEAMRQALADAEVTATLNRNGLEPMPTTPAQFAAAWEAERVKWEPIIRSGNIRIE</sequence>
<dbReference type="InterPro" id="IPR042100">
    <property type="entry name" value="Bug_dom1"/>
</dbReference>
<gene>
    <name evidence="3" type="ORF">G3576_13065</name>
</gene>
<reference evidence="3 4" key="1">
    <citation type="submission" date="2020-03" db="EMBL/GenBank/DDBJ databases">
        <title>Roseomonas stagni sp. nov., isolated from pond water in Japan.</title>
        <authorList>
            <person name="Furuhata K."/>
            <person name="Miyamoto H."/>
            <person name="Goto K."/>
        </authorList>
    </citation>
    <scope>NUCLEOTIDE SEQUENCE [LARGE SCALE GENOMIC DNA]</scope>
    <source>
        <strain evidence="3 4">PeD5</strain>
    </source>
</reference>
<keyword evidence="4" id="KW-1185">Reference proteome</keyword>
<dbReference type="SUPFAM" id="SSF53850">
    <property type="entry name" value="Periplasmic binding protein-like II"/>
    <property type="match status" value="1"/>
</dbReference>
<keyword evidence="2" id="KW-0732">Signal</keyword>
<dbReference type="EMBL" id="JAAIKB010000004">
    <property type="protein sequence ID" value="NGM20950.1"/>
    <property type="molecule type" value="Genomic_DNA"/>
</dbReference>
<accession>A0A6M1LKT3</accession>